<proteinExistence type="predicted"/>
<dbReference type="InterPro" id="IPR015300">
    <property type="entry name" value="DNA-bd_pseudobarrel_sf"/>
</dbReference>
<dbReference type="Gene3D" id="2.40.330.10">
    <property type="entry name" value="DNA-binding pseudobarrel domain"/>
    <property type="match status" value="1"/>
</dbReference>
<feature type="domain" description="TF-B3" evidence="7">
    <location>
        <begin position="109"/>
        <end position="201"/>
    </location>
</feature>
<dbReference type="GO" id="GO:0003677">
    <property type="term" value="F:DNA binding"/>
    <property type="evidence" value="ECO:0007669"/>
    <property type="project" value="UniProtKB-KW"/>
</dbReference>
<dbReference type="PROSITE" id="PS50863">
    <property type="entry name" value="B3"/>
    <property type="match status" value="1"/>
</dbReference>
<evidence type="ECO:0000256" key="2">
    <source>
        <dbReference type="ARBA" id="ARBA00023015"/>
    </source>
</evidence>
<evidence type="ECO:0000256" key="5">
    <source>
        <dbReference type="ARBA" id="ARBA00023242"/>
    </source>
</evidence>
<dbReference type="Proteomes" id="UP001231189">
    <property type="component" value="Unassembled WGS sequence"/>
</dbReference>
<gene>
    <name evidence="8" type="ORF">QYE76_039558</name>
</gene>
<keyword evidence="2" id="KW-0805">Transcription regulation</keyword>
<feature type="compositionally biased region" description="Low complexity" evidence="6">
    <location>
        <begin position="22"/>
        <end position="32"/>
    </location>
</feature>
<name>A0AAD8T9K4_LOLMU</name>
<evidence type="ECO:0000256" key="3">
    <source>
        <dbReference type="ARBA" id="ARBA00023125"/>
    </source>
</evidence>
<keyword evidence="4" id="KW-0804">Transcription</keyword>
<evidence type="ECO:0000313" key="9">
    <source>
        <dbReference type="Proteomes" id="UP001231189"/>
    </source>
</evidence>
<dbReference type="AlphaFoldDB" id="A0AAD8T9K4"/>
<dbReference type="PANTHER" id="PTHR31920">
    <property type="entry name" value="B3 DOMAIN-CONTAINING"/>
    <property type="match status" value="1"/>
</dbReference>
<organism evidence="8 9">
    <name type="scientific">Lolium multiflorum</name>
    <name type="common">Italian ryegrass</name>
    <name type="synonym">Lolium perenne subsp. multiflorum</name>
    <dbReference type="NCBI Taxonomy" id="4521"/>
    <lineage>
        <taxon>Eukaryota</taxon>
        <taxon>Viridiplantae</taxon>
        <taxon>Streptophyta</taxon>
        <taxon>Embryophyta</taxon>
        <taxon>Tracheophyta</taxon>
        <taxon>Spermatophyta</taxon>
        <taxon>Magnoliopsida</taxon>
        <taxon>Liliopsida</taxon>
        <taxon>Poales</taxon>
        <taxon>Poaceae</taxon>
        <taxon>BOP clade</taxon>
        <taxon>Pooideae</taxon>
        <taxon>Poodae</taxon>
        <taxon>Poeae</taxon>
        <taxon>Poeae Chloroplast Group 2 (Poeae type)</taxon>
        <taxon>Loliodinae</taxon>
        <taxon>Loliinae</taxon>
        <taxon>Lolium</taxon>
    </lineage>
</organism>
<dbReference type="PANTHER" id="PTHR31920:SF135">
    <property type="entry name" value="B3 DOMAIN-CONTAINING PROTEIN OS03G0621600-RELATED"/>
    <property type="match status" value="1"/>
</dbReference>
<keyword evidence="3" id="KW-0238">DNA-binding</keyword>
<accession>A0AAD8T9K4</accession>
<protein>
    <recommendedName>
        <fullName evidence="7">TF-B3 domain-containing protein</fullName>
    </recommendedName>
</protein>
<comment type="caution">
    <text evidence="8">The sequence shown here is derived from an EMBL/GenBank/DDBJ whole genome shotgun (WGS) entry which is preliminary data.</text>
</comment>
<comment type="subcellular location">
    <subcellularLocation>
        <location evidence="1">Nucleus</location>
    </subcellularLocation>
</comment>
<keyword evidence="9" id="KW-1185">Reference proteome</keyword>
<dbReference type="GO" id="GO:0005634">
    <property type="term" value="C:nucleus"/>
    <property type="evidence" value="ECO:0007669"/>
    <property type="project" value="UniProtKB-SubCell"/>
</dbReference>
<dbReference type="SMART" id="SM01019">
    <property type="entry name" value="B3"/>
    <property type="match status" value="1"/>
</dbReference>
<feature type="region of interest" description="Disordered" evidence="6">
    <location>
        <begin position="22"/>
        <end position="58"/>
    </location>
</feature>
<evidence type="ECO:0000256" key="1">
    <source>
        <dbReference type="ARBA" id="ARBA00004123"/>
    </source>
</evidence>
<dbReference type="CDD" id="cd10017">
    <property type="entry name" value="B3_DNA"/>
    <property type="match status" value="1"/>
</dbReference>
<dbReference type="Pfam" id="PF02362">
    <property type="entry name" value="B3"/>
    <property type="match status" value="1"/>
</dbReference>
<sequence>MDGETLLVDGEALAVMAVKISSNSPSNPISSPKGASEAGRGHTIGPRGPQAAPPYGVGPSGLHLLRPSGSVNILTEKLKLGSPTETTDEGPSKKRRAANVGHFQDEVGPDHFLRIVFRPTHGQFLIPQDFVKWFGEIPSTIIVRTNTGCSWRMTTMREGDDAYIDQRWAGFAIAHQLKVGQFLTFKKVSSFEYSVVILDHTYTEVMSRCPYHGNATRCVVFENHVWSLPGIVSLLPCRV</sequence>
<dbReference type="EMBL" id="JAUUTY010000002">
    <property type="protein sequence ID" value="KAK1678710.1"/>
    <property type="molecule type" value="Genomic_DNA"/>
</dbReference>
<dbReference type="InterPro" id="IPR003340">
    <property type="entry name" value="B3_DNA-bd"/>
</dbReference>
<dbReference type="SUPFAM" id="SSF101936">
    <property type="entry name" value="DNA-binding pseudobarrel domain"/>
    <property type="match status" value="1"/>
</dbReference>
<reference evidence="8" key="1">
    <citation type="submission" date="2023-07" db="EMBL/GenBank/DDBJ databases">
        <title>A chromosome-level genome assembly of Lolium multiflorum.</title>
        <authorList>
            <person name="Chen Y."/>
            <person name="Copetti D."/>
            <person name="Kolliker R."/>
            <person name="Studer B."/>
        </authorList>
    </citation>
    <scope>NUCLEOTIDE SEQUENCE</scope>
    <source>
        <strain evidence="8">02402/16</strain>
        <tissue evidence="8">Leaf</tissue>
    </source>
</reference>
<keyword evidence="5" id="KW-0539">Nucleus</keyword>
<evidence type="ECO:0000313" key="8">
    <source>
        <dbReference type="EMBL" id="KAK1678710.1"/>
    </source>
</evidence>
<dbReference type="InterPro" id="IPR050655">
    <property type="entry name" value="Plant_B3_domain"/>
</dbReference>
<evidence type="ECO:0000259" key="7">
    <source>
        <dbReference type="PROSITE" id="PS50863"/>
    </source>
</evidence>
<evidence type="ECO:0000256" key="6">
    <source>
        <dbReference type="SAM" id="MobiDB-lite"/>
    </source>
</evidence>
<evidence type="ECO:0000256" key="4">
    <source>
        <dbReference type="ARBA" id="ARBA00023163"/>
    </source>
</evidence>